<dbReference type="STRING" id="1453999.AW06_003147"/>
<reference evidence="2" key="1">
    <citation type="submission" date="2014-02" db="EMBL/GenBank/DDBJ databases">
        <title>Expanding our view of genomic diversity in Candidatus Accumulibacter clades.</title>
        <authorList>
            <person name="Skennerton C.T."/>
            <person name="Barr J.J."/>
            <person name="Slater F.R."/>
            <person name="Bond P.L."/>
            <person name="Tyson G.W."/>
        </authorList>
    </citation>
    <scope>NUCLEOTIDE SEQUENCE [LARGE SCALE GENOMIC DNA]</scope>
</reference>
<proteinExistence type="predicted"/>
<keyword evidence="3" id="KW-1185">Reference proteome</keyword>
<dbReference type="Proteomes" id="UP000021315">
    <property type="component" value="Unassembled WGS sequence"/>
</dbReference>
<organism evidence="2 3">
    <name type="scientific">Candidatus Accumulibacter cognatus</name>
    <dbReference type="NCBI Taxonomy" id="2954383"/>
    <lineage>
        <taxon>Bacteria</taxon>
        <taxon>Pseudomonadati</taxon>
        <taxon>Pseudomonadota</taxon>
        <taxon>Betaproteobacteria</taxon>
        <taxon>Candidatus Accumulibacter</taxon>
    </lineage>
</organism>
<dbReference type="Pfam" id="PF03695">
    <property type="entry name" value="UPF0149"/>
    <property type="match status" value="1"/>
</dbReference>
<feature type="compositionally biased region" description="Low complexity" evidence="1">
    <location>
        <begin position="211"/>
        <end position="220"/>
    </location>
</feature>
<comment type="caution">
    <text evidence="2">The sequence shown here is derived from an EMBL/GenBank/DDBJ whole genome shotgun (WGS) entry which is preliminary data.</text>
</comment>
<dbReference type="EMBL" id="JDST02000074">
    <property type="protein sequence ID" value="KFB75766.1"/>
    <property type="molecule type" value="Genomic_DNA"/>
</dbReference>
<sequence length="231" mass="25456">MTKMHQTPNLSSLAQTITRDGKTVRVDIYGDGEGGWLLEVVDEHGNSTVWDDPFASDREALAEALSTIDEDGIDSLIGLPAGAQKAKDLNQPLSRAELNELNELNEFLADESIEEMSMDVSTLEGFLTAIVIGPRAVHLPACQPAWWSRAARISSGRAESGCVGSPWRAKSRPQRSLSLWQWQEVQEMLRSGRRCGPFALRCEVKTPRRLSVSSLRSPARTSTSLPPTNQR</sequence>
<protein>
    <submittedName>
        <fullName evidence="2">YecA family protein</fullName>
    </submittedName>
</protein>
<name>A0A080M3Y4_9PROT</name>
<evidence type="ECO:0000313" key="3">
    <source>
        <dbReference type="Proteomes" id="UP000021315"/>
    </source>
</evidence>
<dbReference type="SUPFAM" id="SSF101327">
    <property type="entry name" value="YgfB-like"/>
    <property type="match status" value="1"/>
</dbReference>
<accession>A0A080M3Y4</accession>
<dbReference type="InterPro" id="IPR011978">
    <property type="entry name" value="YgfB-like"/>
</dbReference>
<gene>
    <name evidence="2" type="ORF">AW06_003147</name>
</gene>
<dbReference type="InterPro" id="IPR036255">
    <property type="entry name" value="YgfB-like_sf"/>
</dbReference>
<feature type="compositionally biased region" description="Polar residues" evidence="1">
    <location>
        <begin position="221"/>
        <end position="231"/>
    </location>
</feature>
<evidence type="ECO:0000313" key="2">
    <source>
        <dbReference type="EMBL" id="KFB75766.1"/>
    </source>
</evidence>
<evidence type="ECO:0000256" key="1">
    <source>
        <dbReference type="SAM" id="MobiDB-lite"/>
    </source>
</evidence>
<feature type="region of interest" description="Disordered" evidence="1">
    <location>
        <begin position="211"/>
        <end position="231"/>
    </location>
</feature>
<dbReference type="AlphaFoldDB" id="A0A080M3Y4"/>